<dbReference type="AlphaFoldDB" id="A0A7S4EHP7"/>
<evidence type="ECO:0000256" key="4">
    <source>
        <dbReference type="SAM" id="MobiDB-lite"/>
    </source>
</evidence>
<dbReference type="PRINTS" id="PR00080">
    <property type="entry name" value="SDRFAMILY"/>
</dbReference>
<dbReference type="Pfam" id="PF00106">
    <property type="entry name" value="adh_short"/>
    <property type="match status" value="1"/>
</dbReference>
<feature type="region of interest" description="Disordered" evidence="4">
    <location>
        <begin position="228"/>
        <end position="255"/>
    </location>
</feature>
<keyword evidence="2" id="KW-0560">Oxidoreductase</keyword>
<evidence type="ECO:0000256" key="2">
    <source>
        <dbReference type="ARBA" id="ARBA00023002"/>
    </source>
</evidence>
<dbReference type="SUPFAM" id="SSF51735">
    <property type="entry name" value="NAD(P)-binding Rossmann-fold domains"/>
    <property type="match status" value="1"/>
</dbReference>
<gene>
    <name evidence="6" type="ORF">PAUS00366_LOCUS6588</name>
</gene>
<dbReference type="PRINTS" id="PR00081">
    <property type="entry name" value="GDHRDH"/>
</dbReference>
<dbReference type="PANTHER" id="PTHR24320">
    <property type="entry name" value="RETINOL DEHYDROGENASE"/>
    <property type="match status" value="1"/>
</dbReference>
<comment type="similarity">
    <text evidence="1 3">Belongs to the short-chain dehydrogenases/reductases (SDR) family.</text>
</comment>
<reference evidence="6" key="1">
    <citation type="submission" date="2021-01" db="EMBL/GenBank/DDBJ databases">
        <authorList>
            <person name="Corre E."/>
            <person name="Pelletier E."/>
            <person name="Niang G."/>
            <person name="Scheremetjew M."/>
            <person name="Finn R."/>
            <person name="Kale V."/>
            <person name="Holt S."/>
            <person name="Cochrane G."/>
            <person name="Meng A."/>
            <person name="Brown T."/>
            <person name="Cohen L."/>
        </authorList>
    </citation>
    <scope>NUCLEOTIDE SEQUENCE</scope>
    <source>
        <strain evidence="6">10249 10 AB</strain>
    </source>
</reference>
<dbReference type="GO" id="GO:0016491">
    <property type="term" value="F:oxidoreductase activity"/>
    <property type="evidence" value="ECO:0007669"/>
    <property type="project" value="UniProtKB-KW"/>
</dbReference>
<dbReference type="PANTHER" id="PTHR24320:SF148">
    <property type="entry name" value="NAD(P)-BINDING ROSSMANN-FOLD SUPERFAMILY PROTEIN"/>
    <property type="match status" value="1"/>
</dbReference>
<proteinExistence type="inferred from homology"/>
<feature type="signal peptide" evidence="5">
    <location>
        <begin position="1"/>
        <end position="20"/>
    </location>
</feature>
<evidence type="ECO:0000256" key="3">
    <source>
        <dbReference type="RuleBase" id="RU000363"/>
    </source>
</evidence>
<evidence type="ECO:0000256" key="1">
    <source>
        <dbReference type="ARBA" id="ARBA00006484"/>
    </source>
</evidence>
<sequence length="422" mass="46539">MQGIVRFVLLSVSIILRVNSFGTAPTTLSPPRGLSYEAITELARKRYPSNQDEGKHKDDDNELSSLSSIPMKGRVAVITGAAGGIGGELSKIVFRLGGTVVALDRNTTGLEVLQRTLVEASTSNSDDAGIRFMMIPTNHEDLSSVASAAEWILSRFDRIDLLINNAGILYREDQAEDCVKVSAHGKDLAFTVNYLSHFLLTEKLMPSLSNEGRVVHITSTFHWKVDGSELSPSNEDGEPIAYQSDPEKQGPNHLGRSYANTKLAQLWHSRSIAKVLPKGCSSVCACPLWAATGIAGEKGRDALSKYAFSISDCGPGITSSINAMLRTDDELGDALNDGKCFVANANIVQYEKTRILLASDFVTNTMGWRDIITDLLSLFLLFGQRFTHEYFTIQKTSPESFNDKQKRDQFYQWSKDEVKQWL</sequence>
<dbReference type="Gene3D" id="3.40.50.720">
    <property type="entry name" value="NAD(P)-binding Rossmann-like Domain"/>
    <property type="match status" value="1"/>
</dbReference>
<organism evidence="6">
    <name type="scientific">Pseudo-nitzschia australis</name>
    <dbReference type="NCBI Taxonomy" id="44445"/>
    <lineage>
        <taxon>Eukaryota</taxon>
        <taxon>Sar</taxon>
        <taxon>Stramenopiles</taxon>
        <taxon>Ochrophyta</taxon>
        <taxon>Bacillariophyta</taxon>
        <taxon>Bacillariophyceae</taxon>
        <taxon>Bacillariophycidae</taxon>
        <taxon>Bacillariales</taxon>
        <taxon>Bacillariaceae</taxon>
        <taxon>Pseudo-nitzschia</taxon>
    </lineage>
</organism>
<evidence type="ECO:0000313" key="6">
    <source>
        <dbReference type="EMBL" id="CAE0713836.1"/>
    </source>
</evidence>
<evidence type="ECO:0000256" key="5">
    <source>
        <dbReference type="SAM" id="SignalP"/>
    </source>
</evidence>
<name>A0A7S4EHP7_9STRA</name>
<keyword evidence="5" id="KW-0732">Signal</keyword>
<accession>A0A7S4EHP7</accession>
<feature type="region of interest" description="Disordered" evidence="4">
    <location>
        <begin position="46"/>
        <end position="66"/>
    </location>
</feature>
<dbReference type="EMBL" id="HBIX01008576">
    <property type="protein sequence ID" value="CAE0713836.1"/>
    <property type="molecule type" value="Transcribed_RNA"/>
</dbReference>
<dbReference type="InterPro" id="IPR002347">
    <property type="entry name" value="SDR_fam"/>
</dbReference>
<feature type="chain" id="PRO_5031253215" evidence="5">
    <location>
        <begin position="21"/>
        <end position="422"/>
    </location>
</feature>
<dbReference type="InterPro" id="IPR036291">
    <property type="entry name" value="NAD(P)-bd_dom_sf"/>
</dbReference>
<protein>
    <submittedName>
        <fullName evidence="6">Uncharacterized protein</fullName>
    </submittedName>
</protein>